<organism evidence="2 3">
    <name type="scientific">Hanseniaspora valbyensis NRRL Y-1626</name>
    <dbReference type="NCBI Taxonomy" id="766949"/>
    <lineage>
        <taxon>Eukaryota</taxon>
        <taxon>Fungi</taxon>
        <taxon>Dikarya</taxon>
        <taxon>Ascomycota</taxon>
        <taxon>Saccharomycotina</taxon>
        <taxon>Saccharomycetes</taxon>
        <taxon>Saccharomycodales</taxon>
        <taxon>Saccharomycodaceae</taxon>
        <taxon>Hanseniaspora</taxon>
    </lineage>
</organism>
<dbReference type="Proteomes" id="UP000092321">
    <property type="component" value="Unassembled WGS sequence"/>
</dbReference>
<keyword evidence="3" id="KW-1185">Reference proteome</keyword>
<sequence length="762" mass="89527">MFYDDNKSNDVNDNNIKQSVSINKEGGTKVIDAITGEILISNCNKFNNFNQNDNNFILINDKGIQLNTLNYLTSNSNIIFVYQQRMFTSDNDDLINDSLNHILDPLPNLIKPVKPLDTTNISLKGWLLALEDDVNNYYKEVILKFNNNYDRFFDVLDNLICYLDNFQERNVKYDTNQIDINEMYIFDYDNVISNLKNINIDENSSLVNFIDLNKFDSFYLKFKDLRYKIFRFVNDIVNDQYRKLRNSHQKIQTTHLSLKEDIKKNLETSLEFDIDTLMFEKFEIIIKKILEEEETSTNNVANNFTGQINTLYTIANSLFAKSNEILIMKRNIQSSIIKFISNEITNHQIKIVNFKNLLNKDLNENMGFLTVKYESLLFLQYDLPLMYGSNLVELYRRKVLFKLKYLLKFDNLVIKKNPWLDEDLESEINTRNEYLANFNKLDEIKFINFKQFNNKFHIKHTFIDIRNLKKHINLGEDPEEDIDDMNDKKYKMDKEANAIINYCQNLEKCGLNNLSDELLKNFESMKKETLNQSQSFIADVHQEDIQESDLISSLQTKVDTLKSKLILQDLFDIEDWPIKFDHKQIETMATDTKIDEKEDNTNTINFLMKELDKKNLENQQLKTNLEEHIINFKHDFNNNSKINEKLLAENESLKKINNKLTNSNTILTQRIKAGLYKDISLLEKIGLLLDAKEMKINRVKGLKKPNSNMLESTISLTNDINLTESVVVKADVSPLTQIQQDKDLLAFDDHFKQVYIKSRINN</sequence>
<evidence type="ECO:0000313" key="3">
    <source>
        <dbReference type="Proteomes" id="UP000092321"/>
    </source>
</evidence>
<evidence type="ECO:0000256" key="1">
    <source>
        <dbReference type="SAM" id="Coils"/>
    </source>
</evidence>
<evidence type="ECO:0008006" key="4">
    <source>
        <dbReference type="Google" id="ProtNLM"/>
    </source>
</evidence>
<protein>
    <recommendedName>
        <fullName evidence="4">Autophagy-related protein 11</fullName>
    </recommendedName>
</protein>
<proteinExistence type="predicted"/>
<comment type="caution">
    <text evidence="2">The sequence shown here is derived from an EMBL/GenBank/DDBJ whole genome shotgun (WGS) entry which is preliminary data.</text>
</comment>
<gene>
    <name evidence="2" type="ORF">HANVADRAFT_2511</name>
</gene>
<accession>A0A1B7TD61</accession>
<feature type="coiled-coil region" evidence="1">
    <location>
        <begin position="604"/>
        <end position="663"/>
    </location>
</feature>
<keyword evidence="1" id="KW-0175">Coiled coil</keyword>
<name>A0A1B7TD61_9ASCO</name>
<dbReference type="EMBL" id="LXPE01000014">
    <property type="protein sequence ID" value="OBA26686.1"/>
    <property type="molecule type" value="Genomic_DNA"/>
</dbReference>
<evidence type="ECO:0000313" key="2">
    <source>
        <dbReference type="EMBL" id="OBA26686.1"/>
    </source>
</evidence>
<dbReference type="OrthoDB" id="447953at2759"/>
<reference evidence="3" key="1">
    <citation type="journal article" date="2016" name="Proc. Natl. Acad. Sci. U.S.A.">
        <title>Comparative genomics of biotechnologically important yeasts.</title>
        <authorList>
            <person name="Riley R."/>
            <person name="Haridas S."/>
            <person name="Wolfe K.H."/>
            <person name="Lopes M.R."/>
            <person name="Hittinger C.T."/>
            <person name="Goeker M."/>
            <person name="Salamov A.A."/>
            <person name="Wisecaver J.H."/>
            <person name="Long T.M."/>
            <person name="Calvey C.H."/>
            <person name="Aerts A.L."/>
            <person name="Barry K.W."/>
            <person name="Choi C."/>
            <person name="Clum A."/>
            <person name="Coughlan A.Y."/>
            <person name="Deshpande S."/>
            <person name="Douglass A.P."/>
            <person name="Hanson S.J."/>
            <person name="Klenk H.-P."/>
            <person name="LaButti K.M."/>
            <person name="Lapidus A."/>
            <person name="Lindquist E.A."/>
            <person name="Lipzen A.M."/>
            <person name="Meier-Kolthoff J.P."/>
            <person name="Ohm R.A."/>
            <person name="Otillar R.P."/>
            <person name="Pangilinan J.L."/>
            <person name="Peng Y."/>
            <person name="Rokas A."/>
            <person name="Rosa C.A."/>
            <person name="Scheuner C."/>
            <person name="Sibirny A.A."/>
            <person name="Slot J.C."/>
            <person name="Stielow J.B."/>
            <person name="Sun H."/>
            <person name="Kurtzman C.P."/>
            <person name="Blackwell M."/>
            <person name="Grigoriev I.V."/>
            <person name="Jeffries T.W."/>
        </authorList>
    </citation>
    <scope>NUCLEOTIDE SEQUENCE [LARGE SCALE GENOMIC DNA]</scope>
    <source>
        <strain evidence="3">NRRL Y-1626</strain>
    </source>
</reference>
<dbReference type="AlphaFoldDB" id="A0A1B7TD61"/>